<proteinExistence type="predicted"/>
<accession>A0A4Q0VKX1</accession>
<comment type="caution">
    <text evidence="1">The sequence shown here is derived from an EMBL/GenBank/DDBJ whole genome shotgun (WGS) entry which is preliminary data.</text>
</comment>
<protein>
    <submittedName>
        <fullName evidence="1">Uncharacterized protein</fullName>
    </submittedName>
</protein>
<keyword evidence="2" id="KW-1185">Reference proteome</keyword>
<evidence type="ECO:0000313" key="1">
    <source>
        <dbReference type="EMBL" id="RXI79476.1"/>
    </source>
</evidence>
<name>A0A4Q0VKX1_9LACO</name>
<dbReference type="RefSeq" id="WP_129031717.1">
    <property type="nucleotide sequence ID" value="NZ_CP059603.1"/>
</dbReference>
<dbReference type="OrthoDB" id="2294147at2"/>
<sequence length="107" mass="12638">MAHTAAGATATSKMQMSPERAQEVIQMAKRVRHSFPELKTFSDERLLYAIWRSFKRIDQTSDSDYHTMAKVFFQEFDRHLLHYEFSRAGEDDAVRQRFFAIITDLFQ</sequence>
<organism evidence="1 2">
    <name type="scientific">Levilactobacillus suantsaii</name>
    <dbReference type="NCBI Taxonomy" id="2292255"/>
    <lineage>
        <taxon>Bacteria</taxon>
        <taxon>Bacillati</taxon>
        <taxon>Bacillota</taxon>
        <taxon>Bacilli</taxon>
        <taxon>Lactobacillales</taxon>
        <taxon>Lactobacillaceae</taxon>
        <taxon>Levilactobacillus</taxon>
    </lineage>
</organism>
<gene>
    <name evidence="1" type="ORF">DXH47_03600</name>
</gene>
<dbReference type="EMBL" id="QXIL01000004">
    <property type="protein sequence ID" value="RXI79476.1"/>
    <property type="molecule type" value="Genomic_DNA"/>
</dbReference>
<dbReference type="AlphaFoldDB" id="A0A4Q0VKX1"/>
<reference evidence="1 2" key="1">
    <citation type="submission" date="2018-08" db="EMBL/GenBank/DDBJ databases">
        <title>Lactobacillus suantsai sp. nov., isolated from traditional fermented suan-tsai in Taiwan.</title>
        <authorList>
            <person name="Huang C.-H."/>
        </authorList>
    </citation>
    <scope>NUCLEOTIDE SEQUENCE [LARGE SCALE GENOMIC DNA]</scope>
    <source>
        <strain evidence="1 2">BCRC 12945</strain>
    </source>
</reference>
<evidence type="ECO:0000313" key="2">
    <source>
        <dbReference type="Proteomes" id="UP000290602"/>
    </source>
</evidence>
<dbReference type="Proteomes" id="UP000290602">
    <property type="component" value="Unassembled WGS sequence"/>
</dbReference>